<proteinExistence type="predicted"/>
<organism evidence="1 2">
    <name type="scientific">Candidatus Methanogaster sp</name>
    <dbReference type="NCBI Taxonomy" id="3386292"/>
    <lineage>
        <taxon>Archaea</taxon>
        <taxon>Methanobacteriati</taxon>
        <taxon>Methanobacteriota</taxon>
        <taxon>Stenosarchaea group</taxon>
        <taxon>Methanomicrobia</taxon>
        <taxon>Methanosarcinales</taxon>
        <taxon>ANME-2 cluster</taxon>
        <taxon>Candidatus Methanogasteraceae</taxon>
        <taxon>Candidatus Methanogaster</taxon>
    </lineage>
</organism>
<dbReference type="Proteomes" id="UP000248329">
    <property type="component" value="Unassembled WGS sequence"/>
</dbReference>
<evidence type="ECO:0000313" key="2">
    <source>
        <dbReference type="Proteomes" id="UP000248329"/>
    </source>
</evidence>
<dbReference type="EMBL" id="PQXF01000076">
    <property type="protein sequence ID" value="PXF56945.1"/>
    <property type="molecule type" value="Genomic_DNA"/>
</dbReference>
<protein>
    <submittedName>
        <fullName evidence="1">Uncharacterized protein</fullName>
    </submittedName>
</protein>
<accession>A0AC61KYC6</accession>
<sequence>MHLAQSHPYIRDLVDLADKRIKERTPPRKQGNGRSPTDPANIAKTLLLETYPESSNGSAERFLLLFREKLGISSSFSYKTIERGYDRKRVNEIPDEIMMITSDSEARGLWEYDMQYLLWEAFYDWLKNYHVRSLCLRRCFAFGNGQFNGEVPVWRSRLRKRTESRKETDVHPKRRPYR</sequence>
<name>A0AC61KYC6_9EURY</name>
<comment type="caution">
    <text evidence="1">The sequence shown here is derived from an EMBL/GenBank/DDBJ whole genome shotgun (WGS) entry which is preliminary data.</text>
</comment>
<reference evidence="1" key="1">
    <citation type="submission" date="2018-01" db="EMBL/GenBank/DDBJ databases">
        <authorList>
            <person name="Krukenberg V."/>
        </authorList>
    </citation>
    <scope>NUCLEOTIDE SEQUENCE</scope>
    <source>
        <strain evidence="1">E20ANME2</strain>
    </source>
</reference>
<evidence type="ECO:0000313" key="1">
    <source>
        <dbReference type="EMBL" id="PXF56945.1"/>
    </source>
</evidence>
<gene>
    <name evidence="1" type="ORF">C4B59_16045</name>
</gene>